<dbReference type="PANTHER" id="PTHR42061:SF6">
    <property type="entry name" value="ENDO-CHITOSANASE"/>
    <property type="match status" value="1"/>
</dbReference>
<dbReference type="eggNOG" id="ENOG502S39Y">
    <property type="taxonomic scope" value="Eukaryota"/>
</dbReference>
<comment type="caution">
    <text evidence="12">The sequence shown here is derived from an EMBL/GenBank/DDBJ whole genome shotgun (WGS) entry which is preliminary data.</text>
</comment>
<dbReference type="GO" id="GO:0005576">
    <property type="term" value="C:extracellular region"/>
    <property type="evidence" value="ECO:0007669"/>
    <property type="project" value="UniProtKB-SubCell"/>
</dbReference>
<dbReference type="GeneID" id="25797583"/>
<dbReference type="Pfam" id="PF07335">
    <property type="entry name" value="Glyco_hydro_75"/>
    <property type="match status" value="1"/>
</dbReference>
<dbReference type="GO" id="GO:0016977">
    <property type="term" value="F:chitosanase activity"/>
    <property type="evidence" value="ECO:0007669"/>
    <property type="project" value="UniProtKB-EC"/>
</dbReference>
<dbReference type="HOGENOM" id="CLU_046555_0_1_1"/>
<proteinExistence type="inferred from homology"/>
<keyword evidence="8 10" id="KW-0326">Glycosidase</keyword>
<name>G9MF01_HYPVG</name>
<comment type="similarity">
    <text evidence="3 10">Belongs to the glycosyl hydrolase 75 family.</text>
</comment>
<keyword evidence="13" id="KW-1185">Reference proteome</keyword>
<evidence type="ECO:0000256" key="3">
    <source>
        <dbReference type="ARBA" id="ARBA00007799"/>
    </source>
</evidence>
<comment type="catalytic activity">
    <reaction evidence="1 10">
        <text>Endohydrolysis of beta-(1-&gt;4)-linkages between D-glucosamine residues in a partly acetylated chitosan.</text>
        <dbReference type="EC" id="3.2.1.132"/>
    </reaction>
</comment>
<feature type="compositionally biased region" description="Gly residues" evidence="11">
    <location>
        <begin position="255"/>
        <end position="267"/>
    </location>
</feature>
<dbReference type="AlphaFoldDB" id="G9MF01"/>
<protein>
    <recommendedName>
        <fullName evidence="10">Endo-chitosanase</fullName>
        <ecNumber evidence="10">3.2.1.132</ecNumber>
    </recommendedName>
</protein>
<comment type="subcellular location">
    <subcellularLocation>
        <location evidence="2 10">Secreted</location>
    </subcellularLocation>
</comment>
<evidence type="ECO:0000256" key="5">
    <source>
        <dbReference type="ARBA" id="ARBA00022729"/>
    </source>
</evidence>
<keyword evidence="9 10" id="KW-0624">Polysaccharide degradation</keyword>
<evidence type="ECO:0000256" key="8">
    <source>
        <dbReference type="ARBA" id="ARBA00023295"/>
    </source>
</evidence>
<reference evidence="12 13" key="1">
    <citation type="journal article" date="2011" name="Genome Biol.">
        <title>Comparative genome sequence analysis underscores mycoparasitism as the ancestral life style of Trichoderma.</title>
        <authorList>
            <person name="Kubicek C.P."/>
            <person name="Herrera-Estrella A."/>
            <person name="Seidl-Seiboth V."/>
            <person name="Martinez D.A."/>
            <person name="Druzhinina I.S."/>
            <person name="Thon M."/>
            <person name="Zeilinger S."/>
            <person name="Casas-Flores S."/>
            <person name="Horwitz B.A."/>
            <person name="Mukherjee P.K."/>
            <person name="Mukherjee M."/>
            <person name="Kredics L."/>
            <person name="Alcaraz L.D."/>
            <person name="Aerts A."/>
            <person name="Antal Z."/>
            <person name="Atanasova L."/>
            <person name="Cervantes-Badillo M.G."/>
            <person name="Challacombe J."/>
            <person name="Chertkov O."/>
            <person name="McCluskey K."/>
            <person name="Coulpier F."/>
            <person name="Deshpande N."/>
            <person name="von Doehren H."/>
            <person name="Ebbole D.J."/>
            <person name="Esquivel-Naranjo E.U."/>
            <person name="Fekete E."/>
            <person name="Flipphi M."/>
            <person name="Glaser F."/>
            <person name="Gomez-Rodriguez E.Y."/>
            <person name="Gruber S."/>
            <person name="Han C."/>
            <person name="Henrissat B."/>
            <person name="Hermosa R."/>
            <person name="Hernandez-Onate M."/>
            <person name="Karaffa L."/>
            <person name="Kosti I."/>
            <person name="Le Crom S."/>
            <person name="Lindquist E."/>
            <person name="Lucas S."/>
            <person name="Luebeck M."/>
            <person name="Luebeck P.S."/>
            <person name="Margeot A."/>
            <person name="Metz B."/>
            <person name="Misra M."/>
            <person name="Nevalainen H."/>
            <person name="Omann M."/>
            <person name="Packer N."/>
            <person name="Perrone G."/>
            <person name="Uresti-Rivera E.E."/>
            <person name="Salamov A."/>
            <person name="Schmoll M."/>
            <person name="Seiboth B."/>
            <person name="Shapiro H."/>
            <person name="Sukno S."/>
            <person name="Tamayo-Ramos J.A."/>
            <person name="Tisch D."/>
            <person name="Wiest A."/>
            <person name="Wilkinson H.H."/>
            <person name="Zhang M."/>
            <person name="Coutinho P.M."/>
            <person name="Kenerley C.M."/>
            <person name="Monte E."/>
            <person name="Baker S.E."/>
            <person name="Grigoriev I.V."/>
        </authorList>
    </citation>
    <scope>NUCLEOTIDE SEQUENCE [LARGE SCALE GENOMIC DNA]</scope>
    <source>
        <strain evidence="13">Gv29-8 / FGSC 10586</strain>
    </source>
</reference>
<keyword evidence="6 10" id="KW-0378">Hydrolase</keyword>
<keyword evidence="5 10" id="KW-0732">Signal</keyword>
<dbReference type="InterPro" id="IPR009939">
    <property type="entry name" value="Chitosanase_fungal"/>
</dbReference>
<accession>G9MF01</accession>
<dbReference type="GO" id="GO:0000272">
    <property type="term" value="P:polysaccharide catabolic process"/>
    <property type="evidence" value="ECO:0007669"/>
    <property type="project" value="UniProtKB-KW"/>
</dbReference>
<evidence type="ECO:0000256" key="6">
    <source>
        <dbReference type="ARBA" id="ARBA00022801"/>
    </source>
</evidence>
<evidence type="ECO:0000256" key="4">
    <source>
        <dbReference type="ARBA" id="ARBA00022525"/>
    </source>
</evidence>
<feature type="region of interest" description="Disordered" evidence="11">
    <location>
        <begin position="253"/>
        <end position="272"/>
    </location>
</feature>
<dbReference type="EMBL" id="ABDF02000001">
    <property type="protein sequence ID" value="EHK27511.1"/>
    <property type="molecule type" value="Genomic_DNA"/>
</dbReference>
<feature type="signal peptide" evidence="10">
    <location>
        <begin position="1"/>
        <end position="18"/>
    </location>
</feature>
<dbReference type="VEuPathDB" id="FungiDB:TRIVIDRAFT_72986"/>
<evidence type="ECO:0000256" key="11">
    <source>
        <dbReference type="SAM" id="MobiDB-lite"/>
    </source>
</evidence>
<sequence length="460" mass="45238">MASFKTAVLASLAGTAAARSVPANVQSLYNSIVSQGSCRSPLATGFYSSDGDGGSTSYCGDHLADYGIVYLQGTNGRLANMDIDCDGIQNGPADDGRCGSSGDTQSVTSFSDTVRGYGTGQKDLDANAHPYVVFGNDGGRGWNVWDPQSVGIEPLSVMAVVCNNKLIYGVWGDTNGDDGRYPVVGEASISLATACFGTGVNGNSGHDETDVLYIAFTGSSAVPGARGAQWNAQDYNTFENSITALGDSLVARIGTTGGGDPGNGGGSTPPPSGGNCSWQGHCSGAPCGSDDDCSDDLTCSNGYCGGSPSGGNGGNGGGSTPPPSGGNCSWQGHCAGASCGSDDDCSDDLTCSNGYCGGNPSGGNGGNGGNGGGSTPPPSGGNCSWQGHCAGASCGSDDDCSDELACTNGFCGGSPSGGNGGNGGNGGSNNCSWPGHCSGASCRSDDDCSDDLECLSGRCS</sequence>
<evidence type="ECO:0000256" key="10">
    <source>
        <dbReference type="RuleBase" id="RU361208"/>
    </source>
</evidence>
<keyword evidence="7" id="KW-0119">Carbohydrate metabolism</keyword>
<feature type="chain" id="PRO_5005133179" description="Endo-chitosanase" evidence="10">
    <location>
        <begin position="19"/>
        <end position="460"/>
    </location>
</feature>
<evidence type="ECO:0000256" key="7">
    <source>
        <dbReference type="ARBA" id="ARBA00023277"/>
    </source>
</evidence>
<evidence type="ECO:0000313" key="13">
    <source>
        <dbReference type="Proteomes" id="UP000007115"/>
    </source>
</evidence>
<organism evidence="12 13">
    <name type="scientific">Hypocrea virens (strain Gv29-8 / FGSC 10586)</name>
    <name type="common">Gliocladium virens</name>
    <name type="synonym">Trichoderma virens</name>
    <dbReference type="NCBI Taxonomy" id="413071"/>
    <lineage>
        <taxon>Eukaryota</taxon>
        <taxon>Fungi</taxon>
        <taxon>Dikarya</taxon>
        <taxon>Ascomycota</taxon>
        <taxon>Pezizomycotina</taxon>
        <taxon>Sordariomycetes</taxon>
        <taxon>Hypocreomycetidae</taxon>
        <taxon>Hypocreales</taxon>
        <taxon>Hypocreaceae</taxon>
        <taxon>Trichoderma</taxon>
    </lineage>
</organism>
<dbReference type="Proteomes" id="UP000007115">
    <property type="component" value="Unassembled WGS sequence"/>
</dbReference>
<dbReference type="RefSeq" id="XP_013961706.1">
    <property type="nucleotide sequence ID" value="XM_014106231.1"/>
</dbReference>
<evidence type="ECO:0000256" key="1">
    <source>
        <dbReference type="ARBA" id="ARBA00000405"/>
    </source>
</evidence>
<dbReference type="PANTHER" id="PTHR42061">
    <property type="entry name" value="ENDO-CHITOSANASE"/>
    <property type="match status" value="1"/>
</dbReference>
<keyword evidence="4" id="KW-0964">Secreted</keyword>
<dbReference type="EC" id="3.2.1.132" evidence="10"/>
<comment type="function">
    <text evidence="10">Chitosanase catalyzing the endo-type cleavage of chitosan, the deacylated form of chitin. Chitosanase may be crucial in the degradation of the deacetylated portion of chitin in the fungal cell wall.</text>
</comment>
<evidence type="ECO:0000256" key="9">
    <source>
        <dbReference type="ARBA" id="ARBA00023326"/>
    </source>
</evidence>
<evidence type="ECO:0000256" key="2">
    <source>
        <dbReference type="ARBA" id="ARBA00004613"/>
    </source>
</evidence>
<evidence type="ECO:0000313" key="12">
    <source>
        <dbReference type="EMBL" id="EHK27511.1"/>
    </source>
</evidence>
<dbReference type="InParanoid" id="G9MF01"/>
<gene>
    <name evidence="12" type="ORF">TRIVIDRAFT_72986</name>
</gene>
<dbReference type="OrthoDB" id="4756206at2759"/>
<dbReference type="OMA" id="WQGHCAG"/>